<dbReference type="Gene3D" id="3.40.50.2300">
    <property type="match status" value="1"/>
</dbReference>
<keyword evidence="7" id="KW-0804">Transcription</keyword>
<dbReference type="Pfam" id="PF17853">
    <property type="entry name" value="GGDEF_2"/>
    <property type="match status" value="1"/>
</dbReference>
<name>A0A6B8RV54_9BACL</name>
<dbReference type="InterPro" id="IPR041522">
    <property type="entry name" value="CdaR_GGDEF"/>
</dbReference>
<evidence type="ECO:0000259" key="10">
    <source>
        <dbReference type="PROSITE" id="PS50110"/>
    </source>
</evidence>
<dbReference type="InterPro" id="IPR018062">
    <property type="entry name" value="HTH_AraC-typ_CS"/>
</dbReference>
<dbReference type="GO" id="GO:0003700">
    <property type="term" value="F:DNA-binding transcription factor activity"/>
    <property type="evidence" value="ECO:0007669"/>
    <property type="project" value="InterPro"/>
</dbReference>
<dbReference type="Pfam" id="PF12833">
    <property type="entry name" value="HTH_18"/>
    <property type="match status" value="1"/>
</dbReference>
<dbReference type="PROSITE" id="PS01124">
    <property type="entry name" value="HTH_ARAC_FAMILY_2"/>
    <property type="match status" value="1"/>
</dbReference>
<dbReference type="OrthoDB" id="342399at2"/>
<evidence type="ECO:0000256" key="8">
    <source>
        <dbReference type="PROSITE-ProRule" id="PRU00169"/>
    </source>
</evidence>
<dbReference type="SMART" id="SM00448">
    <property type="entry name" value="REC"/>
    <property type="match status" value="1"/>
</dbReference>
<dbReference type="InterPro" id="IPR018060">
    <property type="entry name" value="HTH_AraC"/>
</dbReference>
<feature type="domain" description="HTH araC/xylS-type" evidence="9">
    <location>
        <begin position="406"/>
        <end position="504"/>
    </location>
</feature>
<organism evidence="11 12">
    <name type="scientific">Paenibacillus psychroresistens</name>
    <dbReference type="NCBI Taxonomy" id="1778678"/>
    <lineage>
        <taxon>Bacteria</taxon>
        <taxon>Bacillati</taxon>
        <taxon>Bacillota</taxon>
        <taxon>Bacilli</taxon>
        <taxon>Bacillales</taxon>
        <taxon>Paenibacillaceae</taxon>
        <taxon>Paenibacillus</taxon>
    </lineage>
</organism>
<evidence type="ECO:0000256" key="3">
    <source>
        <dbReference type="ARBA" id="ARBA00022553"/>
    </source>
</evidence>
<keyword evidence="3 8" id="KW-0597">Phosphoprotein</keyword>
<evidence type="ECO:0000256" key="5">
    <source>
        <dbReference type="ARBA" id="ARBA00023015"/>
    </source>
</evidence>
<dbReference type="GO" id="GO:0043565">
    <property type="term" value="F:sequence-specific DNA binding"/>
    <property type="evidence" value="ECO:0007669"/>
    <property type="project" value="InterPro"/>
</dbReference>
<dbReference type="Gene3D" id="1.10.10.60">
    <property type="entry name" value="Homeodomain-like"/>
    <property type="match status" value="2"/>
</dbReference>
<evidence type="ECO:0000256" key="6">
    <source>
        <dbReference type="ARBA" id="ARBA00023125"/>
    </source>
</evidence>
<evidence type="ECO:0000256" key="4">
    <source>
        <dbReference type="ARBA" id="ARBA00023012"/>
    </source>
</evidence>
<evidence type="ECO:0000259" key="9">
    <source>
        <dbReference type="PROSITE" id="PS01124"/>
    </source>
</evidence>
<dbReference type="GO" id="GO:0005737">
    <property type="term" value="C:cytoplasm"/>
    <property type="evidence" value="ECO:0007669"/>
    <property type="project" value="UniProtKB-SubCell"/>
</dbReference>
<dbReference type="PROSITE" id="PS00041">
    <property type="entry name" value="HTH_ARAC_FAMILY_1"/>
    <property type="match status" value="1"/>
</dbReference>
<evidence type="ECO:0000313" key="11">
    <source>
        <dbReference type="EMBL" id="QGQ99742.1"/>
    </source>
</evidence>
<evidence type="ECO:0000256" key="2">
    <source>
        <dbReference type="ARBA" id="ARBA00022490"/>
    </source>
</evidence>
<dbReference type="KEGG" id="ppsc:EHS13_35205"/>
<dbReference type="RefSeq" id="WP_155704925.1">
    <property type="nucleotide sequence ID" value="NZ_CP034235.1"/>
</dbReference>
<dbReference type="AlphaFoldDB" id="A0A6B8RV54"/>
<dbReference type="PROSITE" id="PS50110">
    <property type="entry name" value="RESPONSE_REGULATORY"/>
    <property type="match status" value="1"/>
</dbReference>
<dbReference type="GO" id="GO:0000160">
    <property type="term" value="P:phosphorelay signal transduction system"/>
    <property type="evidence" value="ECO:0007669"/>
    <property type="project" value="UniProtKB-KW"/>
</dbReference>
<dbReference type="PANTHER" id="PTHR42713:SF3">
    <property type="entry name" value="TRANSCRIPTIONAL REGULATORY PROTEIN HPTR"/>
    <property type="match status" value="1"/>
</dbReference>
<sequence>MYKVFIVEDEPFIIEGLYDIIDWASFGLEIVGHAENGKEALDALQLKPVDILITDISMPIMNGLELIAAARALRPELKVIILSGYNEFNYLKEGMKLGIENYLLKPINLVELQSTLANTIEKLNEYKVENAWNKYDSRIIQDNILYRFMTGQIAGNEFMERVHFLQLDFDKPYILVAIIRSERFIPGLFDYVVSETEEDRSIIPFRDMDGDIVLIFTLSEMSQGHEDAAAKLLKLKEQLLDHEPLRYSLGTIESLPEQAALSYTHAKKAQEYFLIYRDKAIMDYQELPIVQGIHHGLPVDWPEYSKLIIAKEKYLLFARIDKDFQRIQTIEGMTPTYIQSIAIEMMIRFKIKLKEITNRDQADLYEKGFEQVMNAFGIYELVSAIKEVAGLTVDLLIRDVKSPVIQQVLKDIEELYADEISLKTLSGKYNIHPVYLGQLFHKETSESFAEYINKYRIEQAKEMLKSTHFKVHEIARKVGYWETGYFYKQFKKYVGISPTDYKGLL</sequence>
<dbReference type="InterPro" id="IPR009057">
    <property type="entry name" value="Homeodomain-like_sf"/>
</dbReference>
<dbReference type="InterPro" id="IPR020449">
    <property type="entry name" value="Tscrpt_reg_AraC-type_HTH"/>
</dbReference>
<dbReference type="EMBL" id="CP034235">
    <property type="protein sequence ID" value="QGQ99742.1"/>
    <property type="molecule type" value="Genomic_DNA"/>
</dbReference>
<keyword evidence="5" id="KW-0805">Transcription regulation</keyword>
<feature type="domain" description="Response regulatory" evidence="10">
    <location>
        <begin position="3"/>
        <end position="120"/>
    </location>
</feature>
<evidence type="ECO:0000256" key="7">
    <source>
        <dbReference type="ARBA" id="ARBA00023163"/>
    </source>
</evidence>
<dbReference type="InterPro" id="IPR051552">
    <property type="entry name" value="HptR"/>
</dbReference>
<proteinExistence type="predicted"/>
<keyword evidence="12" id="KW-1185">Reference proteome</keyword>
<gene>
    <name evidence="11" type="ORF">EHS13_35205</name>
</gene>
<dbReference type="PRINTS" id="PR00032">
    <property type="entry name" value="HTHARAC"/>
</dbReference>
<feature type="modified residue" description="4-aspartylphosphate" evidence="8">
    <location>
        <position position="55"/>
    </location>
</feature>
<keyword evidence="6 11" id="KW-0238">DNA-binding</keyword>
<dbReference type="Pfam" id="PF00072">
    <property type="entry name" value="Response_reg"/>
    <property type="match status" value="1"/>
</dbReference>
<comment type="subcellular location">
    <subcellularLocation>
        <location evidence="1">Cytoplasm</location>
    </subcellularLocation>
</comment>
<dbReference type="SUPFAM" id="SSF52172">
    <property type="entry name" value="CheY-like"/>
    <property type="match status" value="1"/>
</dbReference>
<keyword evidence="2" id="KW-0963">Cytoplasm</keyword>
<keyword evidence="4" id="KW-0902">Two-component regulatory system</keyword>
<evidence type="ECO:0000313" key="12">
    <source>
        <dbReference type="Proteomes" id="UP000426246"/>
    </source>
</evidence>
<protein>
    <submittedName>
        <fullName evidence="11">DNA-binding response regulator</fullName>
    </submittedName>
</protein>
<dbReference type="SMART" id="SM00342">
    <property type="entry name" value="HTH_ARAC"/>
    <property type="match status" value="1"/>
</dbReference>
<dbReference type="SUPFAM" id="SSF46689">
    <property type="entry name" value="Homeodomain-like"/>
    <property type="match status" value="1"/>
</dbReference>
<reference evidence="12" key="1">
    <citation type="submission" date="2018-11" db="EMBL/GenBank/DDBJ databases">
        <title>Complete genome sequence of Paenibacillus sp. ML311-T8.</title>
        <authorList>
            <person name="Nam Y.-D."/>
            <person name="Kang J."/>
            <person name="Chung W.-H."/>
            <person name="Park Y.S."/>
        </authorList>
    </citation>
    <scope>NUCLEOTIDE SEQUENCE [LARGE SCALE GENOMIC DNA]</scope>
    <source>
        <strain evidence="12">ML311-T8</strain>
    </source>
</reference>
<dbReference type="Proteomes" id="UP000426246">
    <property type="component" value="Chromosome"/>
</dbReference>
<dbReference type="InterPro" id="IPR001789">
    <property type="entry name" value="Sig_transdc_resp-reg_receiver"/>
</dbReference>
<accession>A0A6B8RV54</accession>
<dbReference type="PANTHER" id="PTHR42713">
    <property type="entry name" value="HISTIDINE KINASE-RELATED"/>
    <property type="match status" value="1"/>
</dbReference>
<evidence type="ECO:0000256" key="1">
    <source>
        <dbReference type="ARBA" id="ARBA00004496"/>
    </source>
</evidence>
<dbReference type="InterPro" id="IPR011006">
    <property type="entry name" value="CheY-like_superfamily"/>
</dbReference>
<dbReference type="CDD" id="cd17536">
    <property type="entry name" value="REC_YesN-like"/>
    <property type="match status" value="1"/>
</dbReference>